<dbReference type="PANTHER" id="PTHR11785:SF353">
    <property type="entry name" value="METHIONINE TRANSPORTER (EUROFUNG)"/>
    <property type="match status" value="1"/>
</dbReference>
<organism evidence="7 8">
    <name type="scientific">Periconia macrospinosa</name>
    <dbReference type="NCBI Taxonomy" id="97972"/>
    <lineage>
        <taxon>Eukaryota</taxon>
        <taxon>Fungi</taxon>
        <taxon>Dikarya</taxon>
        <taxon>Ascomycota</taxon>
        <taxon>Pezizomycotina</taxon>
        <taxon>Dothideomycetes</taxon>
        <taxon>Pleosporomycetidae</taxon>
        <taxon>Pleosporales</taxon>
        <taxon>Massarineae</taxon>
        <taxon>Periconiaceae</taxon>
        <taxon>Periconia</taxon>
    </lineage>
</organism>
<evidence type="ECO:0000256" key="4">
    <source>
        <dbReference type="ARBA" id="ARBA00023136"/>
    </source>
</evidence>
<dbReference type="AlphaFoldDB" id="A0A2V1E6S0"/>
<dbReference type="Pfam" id="PF13520">
    <property type="entry name" value="AA_permease_2"/>
    <property type="match status" value="1"/>
</dbReference>
<dbReference type="EMBL" id="KZ805309">
    <property type="protein sequence ID" value="PVI06288.1"/>
    <property type="molecule type" value="Genomic_DNA"/>
</dbReference>
<keyword evidence="2 6" id="KW-0812">Transmembrane</keyword>
<gene>
    <name evidence="7" type="ORF">DM02DRAFT_582588</name>
</gene>
<dbReference type="Gene3D" id="1.20.1740.10">
    <property type="entry name" value="Amino acid/polyamine transporter I"/>
    <property type="match status" value="1"/>
</dbReference>
<evidence type="ECO:0000256" key="3">
    <source>
        <dbReference type="ARBA" id="ARBA00022989"/>
    </source>
</evidence>
<evidence type="ECO:0000256" key="2">
    <source>
        <dbReference type="ARBA" id="ARBA00022692"/>
    </source>
</evidence>
<dbReference type="Proteomes" id="UP000244855">
    <property type="component" value="Unassembled WGS sequence"/>
</dbReference>
<evidence type="ECO:0000313" key="8">
    <source>
        <dbReference type="Proteomes" id="UP000244855"/>
    </source>
</evidence>
<feature type="transmembrane region" description="Helical" evidence="6">
    <location>
        <begin position="351"/>
        <end position="370"/>
    </location>
</feature>
<keyword evidence="8" id="KW-1185">Reference proteome</keyword>
<dbReference type="GO" id="GO:0016020">
    <property type="term" value="C:membrane"/>
    <property type="evidence" value="ECO:0007669"/>
    <property type="project" value="UniProtKB-SubCell"/>
</dbReference>
<name>A0A2V1E6S0_9PLEO</name>
<proteinExistence type="predicted"/>
<comment type="subcellular location">
    <subcellularLocation>
        <location evidence="1">Membrane</location>
        <topology evidence="1">Multi-pass membrane protein</topology>
    </subcellularLocation>
</comment>
<evidence type="ECO:0000256" key="5">
    <source>
        <dbReference type="SAM" id="MobiDB-lite"/>
    </source>
</evidence>
<feature type="transmembrane region" description="Helical" evidence="6">
    <location>
        <begin position="67"/>
        <end position="87"/>
    </location>
</feature>
<dbReference type="FunFam" id="1.20.1740.10:FF:000025">
    <property type="entry name" value="High-affinity methionine permease"/>
    <property type="match status" value="1"/>
</dbReference>
<feature type="transmembrane region" description="Helical" evidence="6">
    <location>
        <begin position="400"/>
        <end position="419"/>
    </location>
</feature>
<evidence type="ECO:0000313" key="7">
    <source>
        <dbReference type="EMBL" id="PVI06288.1"/>
    </source>
</evidence>
<evidence type="ECO:0000256" key="1">
    <source>
        <dbReference type="ARBA" id="ARBA00004141"/>
    </source>
</evidence>
<reference evidence="7 8" key="1">
    <citation type="journal article" date="2018" name="Sci. Rep.">
        <title>Comparative genomics provides insights into the lifestyle and reveals functional heterogeneity of dark septate endophytic fungi.</title>
        <authorList>
            <person name="Knapp D.G."/>
            <person name="Nemeth J.B."/>
            <person name="Barry K."/>
            <person name="Hainaut M."/>
            <person name="Henrissat B."/>
            <person name="Johnson J."/>
            <person name="Kuo A."/>
            <person name="Lim J.H.P."/>
            <person name="Lipzen A."/>
            <person name="Nolan M."/>
            <person name="Ohm R.A."/>
            <person name="Tamas L."/>
            <person name="Grigoriev I.V."/>
            <person name="Spatafora J.W."/>
            <person name="Nagy L.G."/>
            <person name="Kovacs G.M."/>
        </authorList>
    </citation>
    <scope>NUCLEOTIDE SEQUENCE [LARGE SCALE GENOMIC DNA]</scope>
    <source>
        <strain evidence="7 8">DSE2036</strain>
    </source>
</reference>
<protein>
    <submittedName>
        <fullName evidence="7">Amino acid transporter</fullName>
    </submittedName>
</protein>
<dbReference type="OrthoDB" id="5982228at2759"/>
<dbReference type="STRING" id="97972.A0A2V1E6S0"/>
<sequence length="593" mass="64908">MPFPRFRLGGGGGESKSDHNATASTGVDAGAEIRDGNLEYVVEQAGNDSPPSYQEAAGAPVETKSPFAYSVGSITIIFLNLSKMVGTGVYSTPSSILSGTGSVGLSMIYWFLGYILSLSGLAVYLEYAAYFPNRSGGEVVYLEQAYPRPKYLLPITFAVQTVVLSFSSGNSIVLASYLFACNGHKPTPWELKGVAIAGYTTACLLLVFHTRFGYKLSNGIGIIKLLTLVFIAITGFVVLGGNTKVPDAQINFRDAFAGKATAYGACNAMYKIVFSYAGFENAFNVVNEVKNPVKKLKINAFTALTIVAIFYVLANVAYFAAVPKAELLAAKEISASLFFKHALGEGKAIKGLNFLIALSSFGNLIAVLIGRSRQIRECARQGVLPWPKFWTTTKPFGTPIGAYFVQWFWTVLMILAPPAGDAFNFIVDLQVYPYNIFALIMGVGLLLVRWRRRRLGLPPGQFRAWTVVIIFNILVNFYLVVMPWYPPSKGRYGGDVSFWYATYVVTGIGFLILCAIYYFAWMFWIPSFRGYIIRQEVAILENGAQTHVLVKVPTAEIAAWDASHDALGRKVNGDNWSDTNTKENQNVVVGEKA</sequence>
<feature type="transmembrane region" description="Helical" evidence="6">
    <location>
        <begin position="431"/>
        <end position="450"/>
    </location>
</feature>
<feature type="transmembrane region" description="Helical" evidence="6">
    <location>
        <begin position="191"/>
        <end position="208"/>
    </location>
</feature>
<dbReference type="InterPro" id="IPR050598">
    <property type="entry name" value="AminoAcid_Transporter"/>
</dbReference>
<keyword evidence="3 6" id="KW-1133">Transmembrane helix</keyword>
<feature type="transmembrane region" description="Helical" evidence="6">
    <location>
        <begin position="497"/>
        <end position="524"/>
    </location>
</feature>
<feature type="transmembrane region" description="Helical" evidence="6">
    <location>
        <begin position="220"/>
        <end position="240"/>
    </location>
</feature>
<feature type="transmembrane region" description="Helical" evidence="6">
    <location>
        <begin position="260"/>
        <end position="279"/>
    </location>
</feature>
<dbReference type="InterPro" id="IPR002293">
    <property type="entry name" value="AA/rel_permease1"/>
</dbReference>
<feature type="transmembrane region" description="Helical" evidence="6">
    <location>
        <begin position="151"/>
        <end position="179"/>
    </location>
</feature>
<feature type="region of interest" description="Disordered" evidence="5">
    <location>
        <begin position="1"/>
        <end position="28"/>
    </location>
</feature>
<feature type="transmembrane region" description="Helical" evidence="6">
    <location>
        <begin position="300"/>
        <end position="321"/>
    </location>
</feature>
<feature type="transmembrane region" description="Helical" evidence="6">
    <location>
        <begin position="462"/>
        <end position="485"/>
    </location>
</feature>
<feature type="transmembrane region" description="Helical" evidence="6">
    <location>
        <begin position="107"/>
        <end position="130"/>
    </location>
</feature>
<dbReference type="GO" id="GO:0015179">
    <property type="term" value="F:L-amino acid transmembrane transporter activity"/>
    <property type="evidence" value="ECO:0007669"/>
    <property type="project" value="TreeGrafter"/>
</dbReference>
<accession>A0A2V1E6S0</accession>
<evidence type="ECO:0000256" key="6">
    <source>
        <dbReference type="SAM" id="Phobius"/>
    </source>
</evidence>
<keyword evidence="4 6" id="KW-0472">Membrane</keyword>
<dbReference type="PANTHER" id="PTHR11785">
    <property type="entry name" value="AMINO ACID TRANSPORTER"/>
    <property type="match status" value="1"/>
</dbReference>